<dbReference type="GO" id="GO:0005886">
    <property type="term" value="C:plasma membrane"/>
    <property type="evidence" value="ECO:0007669"/>
    <property type="project" value="UniProtKB-SubCell"/>
</dbReference>
<accession>A0A2T0B2J0</accession>
<dbReference type="Pfam" id="PF03773">
    <property type="entry name" value="ArsP_1"/>
    <property type="match status" value="1"/>
</dbReference>
<keyword evidence="9" id="KW-1185">Reference proteome</keyword>
<feature type="transmembrane region" description="Helical" evidence="7">
    <location>
        <begin position="42"/>
        <end position="61"/>
    </location>
</feature>
<keyword evidence="6 7" id="KW-0472">Membrane</keyword>
<name>A0A2T0B2J0_9CLOT</name>
<evidence type="ECO:0000256" key="6">
    <source>
        <dbReference type="ARBA" id="ARBA00023136"/>
    </source>
</evidence>
<evidence type="ECO:0000256" key="1">
    <source>
        <dbReference type="ARBA" id="ARBA00004651"/>
    </source>
</evidence>
<reference evidence="8 9" key="1">
    <citation type="submission" date="2018-03" db="EMBL/GenBank/DDBJ databases">
        <title>Genome sequence of Clostridium liquoris DSM 100320.</title>
        <authorList>
            <person name="Poehlein A."/>
            <person name="Daniel R."/>
        </authorList>
    </citation>
    <scope>NUCLEOTIDE SEQUENCE [LARGE SCALE GENOMIC DNA]</scope>
    <source>
        <strain evidence="8 9">DSM 100320</strain>
    </source>
</reference>
<feature type="transmembrane region" description="Helical" evidence="7">
    <location>
        <begin position="6"/>
        <end position="21"/>
    </location>
</feature>
<evidence type="ECO:0000256" key="4">
    <source>
        <dbReference type="ARBA" id="ARBA00022692"/>
    </source>
</evidence>
<evidence type="ECO:0000313" key="8">
    <source>
        <dbReference type="EMBL" id="PRR78033.1"/>
    </source>
</evidence>
<feature type="transmembrane region" description="Helical" evidence="7">
    <location>
        <begin position="140"/>
        <end position="159"/>
    </location>
</feature>
<comment type="similarity">
    <text evidence="2">Belongs to the UPF0718 family.</text>
</comment>
<evidence type="ECO:0000256" key="2">
    <source>
        <dbReference type="ARBA" id="ARBA00006386"/>
    </source>
</evidence>
<feature type="transmembrane region" description="Helical" evidence="7">
    <location>
        <begin position="107"/>
        <end position="128"/>
    </location>
</feature>
<sequence length="160" mass="16784">MDIFTMAIWVGTLIFLGVSLVKDKTKTKQALKMAFGMGKGMATSIFSIIFAIGLILTLLPPTEIANFVGKQSVLLATVSAAILGTITLVPAFIAFPLVGTLVNAGVGIVPSVAFLTTLTMVGVVTFPLEKKEFGAKFTAIRNGFSFLSAIIIALVMGVII</sequence>
<comment type="caution">
    <text evidence="8">The sequence shown here is derived from an EMBL/GenBank/DDBJ whole genome shotgun (WGS) entry which is preliminary data.</text>
</comment>
<gene>
    <name evidence="8" type="ORF">CLLI_19530</name>
</gene>
<keyword evidence="4 7" id="KW-0812">Transmembrane</keyword>
<dbReference type="RefSeq" id="WP_106064035.1">
    <property type="nucleotide sequence ID" value="NZ_PVXO01000052.1"/>
</dbReference>
<dbReference type="EMBL" id="PVXO01000052">
    <property type="protein sequence ID" value="PRR78033.1"/>
    <property type="molecule type" value="Genomic_DNA"/>
</dbReference>
<keyword evidence="3" id="KW-1003">Cell membrane</keyword>
<evidence type="ECO:0000256" key="5">
    <source>
        <dbReference type="ARBA" id="ARBA00022989"/>
    </source>
</evidence>
<protein>
    <submittedName>
        <fullName evidence="8">Putative permease</fullName>
    </submittedName>
</protein>
<comment type="subcellular location">
    <subcellularLocation>
        <location evidence="1">Cell membrane</location>
        <topology evidence="1">Multi-pass membrane protein</topology>
    </subcellularLocation>
</comment>
<dbReference type="AlphaFoldDB" id="A0A2T0B2J0"/>
<evidence type="ECO:0000256" key="3">
    <source>
        <dbReference type="ARBA" id="ARBA00022475"/>
    </source>
</evidence>
<evidence type="ECO:0000256" key="7">
    <source>
        <dbReference type="SAM" id="Phobius"/>
    </source>
</evidence>
<feature type="transmembrane region" description="Helical" evidence="7">
    <location>
        <begin position="73"/>
        <end position="95"/>
    </location>
</feature>
<organism evidence="8 9">
    <name type="scientific">Clostridium liquoris</name>
    <dbReference type="NCBI Taxonomy" id="1289519"/>
    <lineage>
        <taxon>Bacteria</taxon>
        <taxon>Bacillati</taxon>
        <taxon>Bacillota</taxon>
        <taxon>Clostridia</taxon>
        <taxon>Eubacteriales</taxon>
        <taxon>Clostridiaceae</taxon>
        <taxon>Clostridium</taxon>
    </lineage>
</organism>
<dbReference type="InterPro" id="IPR005524">
    <property type="entry name" value="DUF318"/>
</dbReference>
<dbReference type="Proteomes" id="UP000239706">
    <property type="component" value="Unassembled WGS sequence"/>
</dbReference>
<keyword evidence="5 7" id="KW-1133">Transmembrane helix</keyword>
<evidence type="ECO:0000313" key="9">
    <source>
        <dbReference type="Proteomes" id="UP000239706"/>
    </source>
</evidence>
<dbReference type="OrthoDB" id="5465282at2"/>
<proteinExistence type="inferred from homology"/>